<name>A0A2H3GXI9_FUSOX</name>
<keyword evidence="3" id="KW-0732">Signal</keyword>
<evidence type="ECO:0000256" key="3">
    <source>
        <dbReference type="SAM" id="SignalP"/>
    </source>
</evidence>
<comment type="caution">
    <text evidence="6">The sequence shown here is derived from an EMBL/GenBank/DDBJ whole genome shotgun (WGS) entry which is preliminary data.</text>
</comment>
<dbReference type="InterPro" id="IPR029058">
    <property type="entry name" value="AB_hydrolase_fold"/>
</dbReference>
<evidence type="ECO:0000256" key="2">
    <source>
        <dbReference type="ARBA" id="ARBA00022801"/>
    </source>
</evidence>
<organism evidence="6 7">
    <name type="scientific">Fusarium oxysporum f. sp. radicis-cucumerinum</name>
    <dbReference type="NCBI Taxonomy" id="327505"/>
    <lineage>
        <taxon>Eukaryota</taxon>
        <taxon>Fungi</taxon>
        <taxon>Dikarya</taxon>
        <taxon>Ascomycota</taxon>
        <taxon>Pezizomycotina</taxon>
        <taxon>Sordariomycetes</taxon>
        <taxon>Hypocreomycetidae</taxon>
        <taxon>Hypocreales</taxon>
        <taxon>Nectriaceae</taxon>
        <taxon>Fusarium</taxon>
        <taxon>Fusarium oxysporum species complex</taxon>
    </lineage>
</organism>
<feature type="domain" description="Amidase" evidence="5">
    <location>
        <begin position="93"/>
        <end position="227"/>
    </location>
</feature>
<dbReference type="PANTHER" id="PTHR46072">
    <property type="entry name" value="AMIDASE-RELATED-RELATED"/>
    <property type="match status" value="1"/>
</dbReference>
<evidence type="ECO:0000256" key="1">
    <source>
        <dbReference type="ARBA" id="ARBA00009199"/>
    </source>
</evidence>
<dbReference type="Proteomes" id="UP000219602">
    <property type="component" value="Chromosome 10"/>
</dbReference>
<feature type="domain" description="Carboxylesterase type B" evidence="4">
    <location>
        <begin position="27"/>
        <end position="88"/>
    </location>
</feature>
<accession>A0A2H3GXI9</accession>
<dbReference type="InterPro" id="IPR036928">
    <property type="entry name" value="AS_sf"/>
</dbReference>
<dbReference type="PANTHER" id="PTHR46072:SF3">
    <property type="entry name" value="AMIDASE"/>
    <property type="match status" value="1"/>
</dbReference>
<feature type="signal peptide" evidence="3">
    <location>
        <begin position="1"/>
        <end position="18"/>
    </location>
</feature>
<evidence type="ECO:0000313" key="6">
    <source>
        <dbReference type="EMBL" id="PCD29609.1"/>
    </source>
</evidence>
<dbReference type="AlphaFoldDB" id="A0A2H3GXI9"/>
<proteinExistence type="inferred from homology"/>
<dbReference type="InterPro" id="IPR023631">
    <property type="entry name" value="Amidase_dom"/>
</dbReference>
<dbReference type="SUPFAM" id="SSF53474">
    <property type="entry name" value="alpha/beta-Hydrolases"/>
    <property type="match status" value="1"/>
</dbReference>
<keyword evidence="2" id="KW-0378">Hydrolase</keyword>
<sequence length="227" mass="24677">MKHSTLGMLLALITGAVSKPPLLERPPKVNVKNGTYIGTPSNSYNQDCFLGIPYAQPPVKNLSFNTSQSLNTPWTGKKPMNSYSAACIGYGVCESFNNVFGRTLNPYKLCLSPGGSGAGEAAQLSLRGSIMGVKPDIAGSVRVPARFTGVYGFRPEVNRLPWSKQAELASKGWQVVQPTLSPMARTAQDLTLFMKTIIQVEPWRYDSTAFAVPWHDAPRKDKLTIGV</sequence>
<gene>
    <name evidence="6" type="ORF">AU210_012141</name>
</gene>
<reference evidence="6 7" key="1">
    <citation type="journal article" date="2016" name="Environ. Microbiol.">
        <title>Effector profiles distinguish formae speciales of Fusarium oxysporum.</title>
        <authorList>
            <person name="van Dam P."/>
            <person name="Fokkens L."/>
            <person name="Schmidt S.M."/>
            <person name="Linmans J.H."/>
            <person name="Kistler H.C."/>
            <person name="Ma L.J."/>
            <person name="Rep M."/>
        </authorList>
    </citation>
    <scope>NUCLEOTIDE SEQUENCE [LARGE SCALE GENOMIC DNA]</scope>
    <source>
        <strain evidence="6 7">Forc016</strain>
    </source>
</reference>
<dbReference type="InterPro" id="IPR002018">
    <property type="entry name" value="CarbesteraseB"/>
</dbReference>
<evidence type="ECO:0000313" key="7">
    <source>
        <dbReference type="Proteomes" id="UP000219602"/>
    </source>
</evidence>
<dbReference type="EMBL" id="MABQ02000008">
    <property type="protein sequence ID" value="PCD29609.1"/>
    <property type="molecule type" value="Genomic_DNA"/>
</dbReference>
<dbReference type="Pfam" id="PF01425">
    <property type="entry name" value="Amidase"/>
    <property type="match status" value="1"/>
</dbReference>
<evidence type="ECO:0000259" key="5">
    <source>
        <dbReference type="Pfam" id="PF01425"/>
    </source>
</evidence>
<reference evidence="6 7" key="2">
    <citation type="journal article" date="2017" name="Sci. Rep.">
        <title>A mobile pathogenicity chromosome in Fusarium oxysporum for infection of multiple cucurbit species.</title>
        <authorList>
            <person name="van Dam P."/>
            <person name="Fokkens L."/>
            <person name="Ayukawa Y."/>
            <person name="van der Gragt M."/>
            <person name="Ter Horst A."/>
            <person name="Brankovics B."/>
            <person name="Houterman P.M."/>
            <person name="Arie T."/>
            <person name="Rep M."/>
        </authorList>
    </citation>
    <scope>NUCLEOTIDE SEQUENCE [LARGE SCALE GENOMIC DNA]</scope>
    <source>
        <strain evidence="6 7">Forc016</strain>
    </source>
</reference>
<comment type="similarity">
    <text evidence="1">Belongs to the amidase family.</text>
</comment>
<dbReference type="SUPFAM" id="SSF75304">
    <property type="entry name" value="Amidase signature (AS) enzymes"/>
    <property type="match status" value="1"/>
</dbReference>
<dbReference type="GO" id="GO:0016787">
    <property type="term" value="F:hydrolase activity"/>
    <property type="evidence" value="ECO:0007669"/>
    <property type="project" value="UniProtKB-KW"/>
</dbReference>
<evidence type="ECO:0008006" key="8">
    <source>
        <dbReference type="Google" id="ProtNLM"/>
    </source>
</evidence>
<dbReference type="Pfam" id="PF00135">
    <property type="entry name" value="COesterase"/>
    <property type="match status" value="1"/>
</dbReference>
<evidence type="ECO:0000259" key="4">
    <source>
        <dbReference type="Pfam" id="PF00135"/>
    </source>
</evidence>
<dbReference type="Gene3D" id="3.90.1300.10">
    <property type="entry name" value="Amidase signature (AS) domain"/>
    <property type="match status" value="1"/>
</dbReference>
<dbReference type="STRING" id="327505.A0A2H3GXI9"/>
<protein>
    <recommendedName>
        <fullName evidence="8">Carboxylesterase type B domain-containing protein</fullName>
    </recommendedName>
</protein>
<feature type="chain" id="PRO_5013769839" description="Carboxylesterase type B domain-containing protein" evidence="3">
    <location>
        <begin position="19"/>
        <end position="227"/>
    </location>
</feature>